<dbReference type="Gene3D" id="3.40.50.12780">
    <property type="entry name" value="N-terminal domain of ligase-like"/>
    <property type="match status" value="1"/>
</dbReference>
<dbReference type="GO" id="GO:0006631">
    <property type="term" value="P:fatty acid metabolic process"/>
    <property type="evidence" value="ECO:0007669"/>
    <property type="project" value="TreeGrafter"/>
</dbReference>
<dbReference type="GO" id="GO:0031956">
    <property type="term" value="F:medium-chain fatty acid-CoA ligase activity"/>
    <property type="evidence" value="ECO:0007669"/>
    <property type="project" value="TreeGrafter"/>
</dbReference>
<comment type="caution">
    <text evidence="2">The sequence shown here is derived from an EMBL/GenBank/DDBJ whole genome shotgun (WGS) entry which is preliminary data.</text>
</comment>
<dbReference type="OrthoDB" id="1922547at2759"/>
<dbReference type="PANTHER" id="PTHR43201:SF8">
    <property type="entry name" value="ACYL-COA SYNTHETASE FAMILY MEMBER 3"/>
    <property type="match status" value="1"/>
</dbReference>
<evidence type="ECO:0000256" key="1">
    <source>
        <dbReference type="ARBA" id="ARBA00006432"/>
    </source>
</evidence>
<reference evidence="2 3" key="1">
    <citation type="journal article" date="2020" name="Nat. Food">
        <title>A phased Vanilla planifolia genome enables genetic improvement of flavour and production.</title>
        <authorList>
            <person name="Hasing T."/>
            <person name="Tang H."/>
            <person name="Brym M."/>
            <person name="Khazi F."/>
            <person name="Huang T."/>
            <person name="Chambers A.H."/>
        </authorList>
    </citation>
    <scope>NUCLEOTIDE SEQUENCE [LARGE SCALE GENOMIC DNA]</scope>
    <source>
        <tissue evidence="2">Leaf</tissue>
    </source>
</reference>
<evidence type="ECO:0000313" key="3">
    <source>
        <dbReference type="Proteomes" id="UP000636800"/>
    </source>
</evidence>
<dbReference type="InterPro" id="IPR042099">
    <property type="entry name" value="ANL_N_sf"/>
</dbReference>
<dbReference type="AlphaFoldDB" id="A0A835PK17"/>
<accession>A0A835PK17</accession>
<organism evidence="2 3">
    <name type="scientific">Vanilla planifolia</name>
    <name type="common">Vanilla</name>
    <dbReference type="NCBI Taxonomy" id="51239"/>
    <lineage>
        <taxon>Eukaryota</taxon>
        <taxon>Viridiplantae</taxon>
        <taxon>Streptophyta</taxon>
        <taxon>Embryophyta</taxon>
        <taxon>Tracheophyta</taxon>
        <taxon>Spermatophyta</taxon>
        <taxon>Magnoliopsida</taxon>
        <taxon>Liliopsida</taxon>
        <taxon>Asparagales</taxon>
        <taxon>Orchidaceae</taxon>
        <taxon>Vanilloideae</taxon>
        <taxon>Vanilleae</taxon>
        <taxon>Vanilla</taxon>
    </lineage>
</organism>
<dbReference type="Proteomes" id="UP000636800">
    <property type="component" value="Chromosome 13"/>
</dbReference>
<gene>
    <name evidence="2" type="ORF">HPP92_024637</name>
</gene>
<evidence type="ECO:0000313" key="2">
    <source>
        <dbReference type="EMBL" id="KAG0455345.1"/>
    </source>
</evidence>
<proteinExistence type="inferred from homology"/>
<dbReference type="InterPro" id="IPR045851">
    <property type="entry name" value="AMP-bd_C_sf"/>
</dbReference>
<dbReference type="Gene3D" id="3.30.300.30">
    <property type="match status" value="1"/>
</dbReference>
<keyword evidence="3" id="KW-1185">Reference proteome</keyword>
<comment type="similarity">
    <text evidence="1">Belongs to the ATP-dependent AMP-binding enzyme family.</text>
</comment>
<dbReference type="EMBL" id="JADCNL010000013">
    <property type="protein sequence ID" value="KAG0455345.1"/>
    <property type="molecule type" value="Genomic_DNA"/>
</dbReference>
<name>A0A835PK17_VANPL</name>
<dbReference type="SUPFAM" id="SSF56801">
    <property type="entry name" value="Acetyl-CoA synthetase-like"/>
    <property type="match status" value="1"/>
</dbReference>
<sequence>MERIVLADGSKSDNAILCLLGVPTMYTDCYKDKETMEPDLKTVLLLLQVNSRLMVNVWVSALPYPVMKHWEEITGHRLLERYGMTEVTQESFIDGGFFKTGDTVMVDEDGYYIILGPCMFLMLQRVWETNDLSSSDFWSYPKHPSVSECCILGMQDGDYGEVVCAIIVPVEDAKKIPTKLFIWDAIPRNAMGKVNKNELKKLLQN</sequence>
<protein>
    <submittedName>
        <fullName evidence="2">Uncharacterized protein</fullName>
    </submittedName>
</protein>
<dbReference type="PANTHER" id="PTHR43201">
    <property type="entry name" value="ACYL-COA SYNTHETASE"/>
    <property type="match status" value="1"/>
</dbReference>